<name>A0A1D8X7T8_9FLOR</name>
<gene>
    <name evidence="2" type="primary">sdhD</name>
</gene>
<dbReference type="Gene3D" id="1.20.1300.10">
    <property type="entry name" value="Fumarate reductase/succinate dehydrogenase, transmembrane subunit"/>
    <property type="match status" value="1"/>
</dbReference>
<dbReference type="InterPro" id="IPR034804">
    <property type="entry name" value="SQR/QFR_C/D"/>
</dbReference>
<dbReference type="SUPFAM" id="SSF81343">
    <property type="entry name" value="Fumarate reductase respiratory complex transmembrane subunits"/>
    <property type="match status" value="1"/>
</dbReference>
<dbReference type="EMBL" id="KX427236">
    <property type="protein sequence ID" value="AOX49091.1"/>
    <property type="molecule type" value="Genomic_DNA"/>
</dbReference>
<accession>A0A1D8X7T8</accession>
<dbReference type="GeneID" id="30218911"/>
<feature type="transmembrane region" description="Helical" evidence="1">
    <location>
        <begin position="12"/>
        <end position="36"/>
    </location>
</feature>
<sequence>MIQSYSWFTIRLAALLILATIIIDVEIVGLIMSLAFFHINYGIKTIIQDYIHTEKLYLVSLTLIRICYIELIRYSIELII</sequence>
<proteinExistence type="predicted"/>
<dbReference type="RefSeq" id="YP_009317639.1">
    <property type="nucleotide sequence ID" value="NC_031843.1"/>
</dbReference>
<reference evidence="2" key="2">
    <citation type="submission" date="2016-06" db="EMBL/GenBank/DDBJ databases">
        <authorList>
            <person name="Kjaerup R.B."/>
            <person name="Dalgaard T.S."/>
            <person name="Juul-Madsen H.R."/>
        </authorList>
    </citation>
    <scope>NUCLEOTIDE SEQUENCE</scope>
</reference>
<reference evidence="2" key="1">
    <citation type="journal article" date="2016" name="Sci. Rep.">
        <title>Mitogenomes from type specimens, a genotyping tool for morphologically simple species: ten genomes of agar-producing red algae.</title>
        <authorList>
            <person name="Boo G.H."/>
            <person name="Hughey J.R."/>
            <person name="Miller K.A."/>
            <person name="Boo S.M."/>
        </authorList>
    </citation>
    <scope>NUCLEOTIDE SEQUENCE</scope>
</reference>
<protein>
    <submittedName>
        <fullName evidence="2">Succinate:cytochrome c oxidoreductase subunit 4</fullName>
    </submittedName>
</protein>
<evidence type="ECO:0000256" key="1">
    <source>
        <dbReference type="SAM" id="Phobius"/>
    </source>
</evidence>
<dbReference type="AlphaFoldDB" id="A0A1D8X7T8"/>
<organism evidence="2">
    <name type="scientific">Pterocladiella musciformis</name>
    <dbReference type="NCBI Taxonomy" id="2699131"/>
    <lineage>
        <taxon>Eukaryota</taxon>
        <taxon>Rhodophyta</taxon>
        <taxon>Florideophyceae</taxon>
        <taxon>Rhodymeniophycidae</taxon>
        <taxon>Gelidiales</taxon>
        <taxon>Pterocladiaceae</taxon>
        <taxon>Pterocladiella</taxon>
    </lineage>
</organism>
<keyword evidence="1" id="KW-0812">Transmembrane</keyword>
<evidence type="ECO:0000313" key="2">
    <source>
        <dbReference type="EMBL" id="AOX49091.1"/>
    </source>
</evidence>
<keyword evidence="1" id="KW-1133">Transmembrane helix</keyword>
<keyword evidence="2" id="KW-0496">Mitochondrion</keyword>
<keyword evidence="1" id="KW-0472">Membrane</keyword>
<geneLocation type="mitochondrion" evidence="2"/>
<dbReference type="GO" id="GO:0016020">
    <property type="term" value="C:membrane"/>
    <property type="evidence" value="ECO:0007669"/>
    <property type="project" value="InterPro"/>
</dbReference>